<reference evidence="2 3" key="1">
    <citation type="submission" date="2024-04" db="EMBL/GenBank/DDBJ databases">
        <title>Tritrichomonas musculus Genome.</title>
        <authorList>
            <person name="Alves-Ferreira E."/>
            <person name="Grigg M."/>
            <person name="Lorenzi H."/>
            <person name="Galac M."/>
        </authorList>
    </citation>
    <scope>NUCLEOTIDE SEQUENCE [LARGE SCALE GENOMIC DNA]</scope>
    <source>
        <strain evidence="2 3">EAF2021</strain>
    </source>
</reference>
<feature type="compositionally biased region" description="Low complexity" evidence="1">
    <location>
        <begin position="223"/>
        <end position="241"/>
    </location>
</feature>
<feature type="compositionally biased region" description="Polar residues" evidence="1">
    <location>
        <begin position="80"/>
        <end position="110"/>
    </location>
</feature>
<evidence type="ECO:0000256" key="1">
    <source>
        <dbReference type="SAM" id="MobiDB-lite"/>
    </source>
</evidence>
<dbReference type="SUPFAM" id="SSF47095">
    <property type="entry name" value="HMG-box"/>
    <property type="match status" value="1"/>
</dbReference>
<comment type="caution">
    <text evidence="2">The sequence shown here is derived from an EMBL/GenBank/DDBJ whole genome shotgun (WGS) entry which is preliminary data.</text>
</comment>
<dbReference type="EMBL" id="JAPFFF010000002">
    <property type="protein sequence ID" value="KAK8895737.1"/>
    <property type="molecule type" value="Genomic_DNA"/>
</dbReference>
<gene>
    <name evidence="2" type="ORF">M9Y10_013621</name>
</gene>
<protein>
    <submittedName>
        <fullName evidence="2">Uncharacterized protein</fullName>
    </submittedName>
</protein>
<feature type="compositionally biased region" description="Acidic residues" evidence="1">
    <location>
        <begin position="188"/>
        <end position="197"/>
    </location>
</feature>
<organism evidence="2 3">
    <name type="scientific">Tritrichomonas musculus</name>
    <dbReference type="NCBI Taxonomy" id="1915356"/>
    <lineage>
        <taxon>Eukaryota</taxon>
        <taxon>Metamonada</taxon>
        <taxon>Parabasalia</taxon>
        <taxon>Tritrichomonadida</taxon>
        <taxon>Tritrichomonadidae</taxon>
        <taxon>Tritrichomonas</taxon>
    </lineage>
</organism>
<name>A0ABR2KXU2_9EUKA</name>
<feature type="compositionally biased region" description="Polar residues" evidence="1">
    <location>
        <begin position="53"/>
        <end position="71"/>
    </location>
</feature>
<accession>A0ABR2KXU2</accession>
<feature type="compositionally biased region" description="Low complexity" evidence="1">
    <location>
        <begin position="198"/>
        <end position="207"/>
    </location>
</feature>
<evidence type="ECO:0000313" key="3">
    <source>
        <dbReference type="Proteomes" id="UP001470230"/>
    </source>
</evidence>
<feature type="compositionally biased region" description="Low complexity" evidence="1">
    <location>
        <begin position="111"/>
        <end position="142"/>
    </location>
</feature>
<keyword evidence="3" id="KW-1185">Reference proteome</keyword>
<proteinExistence type="predicted"/>
<sequence length="396" mass="45311">MSGDPPYIPPGKGKNENGYQLFLMENSDKLPEMDTVNKIQYMNRFYNSLPNQEKNSYSARASSQSQVQTTPSRKKKKIEGNQSGYISQNSNNFPQQEPQHFSSVSPKVNYNLNPNSHNQINNNNSQISSSPQIANNPQNANNRQFNHPYQIVSSISSFHSIHTKPNQVQPVTPKKLFTKEIRRTQESEPSDSADDSDSNSFNSSSSSHQQALVVKIPSKYGKQVQNSNQTQNQNQGQNQMQPNFYPYKQAQVKQNFPNQQPPKSKQKPQKIAPVLVTPPYQGLPISEHRPKYDQNEPKRLPNVNINTNATQNSFNADPYSLNQPHSNQMYAQRQPDRKYYQFAESMFSDEILTPTKEEERARNLMNEFELNSNYCFSMTPFDCNCLDNYSISFVGK</sequence>
<dbReference type="InterPro" id="IPR036910">
    <property type="entry name" value="HMG_box_dom_sf"/>
</dbReference>
<dbReference type="Proteomes" id="UP001470230">
    <property type="component" value="Unassembled WGS sequence"/>
</dbReference>
<feature type="region of interest" description="Disordered" evidence="1">
    <location>
        <begin position="182"/>
        <end position="210"/>
    </location>
</feature>
<feature type="region of interest" description="Disordered" evidence="1">
    <location>
        <begin position="222"/>
        <end position="241"/>
    </location>
</feature>
<feature type="region of interest" description="Disordered" evidence="1">
    <location>
        <begin position="53"/>
        <end position="144"/>
    </location>
</feature>
<evidence type="ECO:0000313" key="2">
    <source>
        <dbReference type="EMBL" id="KAK8895737.1"/>
    </source>
</evidence>